<organism evidence="2 3">
    <name type="scientific">Nocardia jiangsuensis</name>
    <dbReference type="NCBI Taxonomy" id="1691563"/>
    <lineage>
        <taxon>Bacteria</taxon>
        <taxon>Bacillati</taxon>
        <taxon>Actinomycetota</taxon>
        <taxon>Actinomycetes</taxon>
        <taxon>Mycobacteriales</taxon>
        <taxon>Nocardiaceae</taxon>
        <taxon>Nocardia</taxon>
    </lineage>
</organism>
<dbReference type="RefSeq" id="WP_378614154.1">
    <property type="nucleotide sequence ID" value="NZ_JBHSAX010000017.1"/>
</dbReference>
<dbReference type="EMBL" id="JBHSAX010000017">
    <property type="protein sequence ID" value="MFC3964396.1"/>
    <property type="molecule type" value="Genomic_DNA"/>
</dbReference>
<proteinExistence type="predicted"/>
<protein>
    <submittedName>
        <fullName evidence="2">DUF6973 domain-containing protein</fullName>
    </submittedName>
</protein>
<evidence type="ECO:0000313" key="2">
    <source>
        <dbReference type="EMBL" id="MFC3964396.1"/>
    </source>
</evidence>
<gene>
    <name evidence="2" type="ORF">ACFO0B_20630</name>
</gene>
<keyword evidence="3" id="KW-1185">Reference proteome</keyword>
<name>A0ABV8DWJ6_9NOCA</name>
<reference evidence="3" key="1">
    <citation type="journal article" date="2019" name="Int. J. Syst. Evol. Microbiol.">
        <title>The Global Catalogue of Microorganisms (GCM) 10K type strain sequencing project: providing services to taxonomists for standard genome sequencing and annotation.</title>
        <authorList>
            <consortium name="The Broad Institute Genomics Platform"/>
            <consortium name="The Broad Institute Genome Sequencing Center for Infectious Disease"/>
            <person name="Wu L."/>
            <person name="Ma J."/>
        </authorList>
    </citation>
    <scope>NUCLEOTIDE SEQUENCE [LARGE SCALE GENOMIC DNA]</scope>
    <source>
        <strain evidence="3">CGMCC 4.7330</strain>
    </source>
</reference>
<dbReference type="InterPro" id="IPR054246">
    <property type="entry name" value="DUF6973"/>
</dbReference>
<evidence type="ECO:0000313" key="3">
    <source>
        <dbReference type="Proteomes" id="UP001595696"/>
    </source>
</evidence>
<accession>A0ABV8DWJ6</accession>
<sequence length="377" mass="41760">MARAFADAADKLDEETQQSAAAVDASYDYFKGDTAEAVRTRSAQDRDQARRTAQVFTEIQQQIYTQLEEMSGFVETLRTVKAEAEASEFDLFVRDDGAVDSRMSNTEVLLKFGLPGLTEKEAYELYLASRIRTALTAIQQIDLEGAEKIKRELENLPAEVSSGVTRMPSDPELSDILQRFQTAPSDEPATLWPSGVVLERIRALSPDFQPILMTPSEIAMLTSRLGTSGPLAVRDISDFFDIKSQAESTAREVLPDKGQSDGHGDAFRHMYWNALMTQRYGEDWTQRYATAHEELGAAAPTREAMDLYNNSIGRQVAIDNPDATPEQLQSLIMDRIRAGDAIVLDSTGQIEWSDRVALDRTGEAPRLSIPLPEGTNG</sequence>
<dbReference type="Proteomes" id="UP001595696">
    <property type="component" value="Unassembled WGS sequence"/>
</dbReference>
<comment type="caution">
    <text evidence="2">The sequence shown here is derived from an EMBL/GenBank/DDBJ whole genome shotgun (WGS) entry which is preliminary data.</text>
</comment>
<dbReference type="Pfam" id="PF22322">
    <property type="entry name" value="DUF6973"/>
    <property type="match status" value="1"/>
</dbReference>
<feature type="domain" description="DUF6973" evidence="1">
    <location>
        <begin position="236"/>
        <end position="338"/>
    </location>
</feature>
<evidence type="ECO:0000259" key="1">
    <source>
        <dbReference type="Pfam" id="PF22322"/>
    </source>
</evidence>